<evidence type="ECO:0000259" key="4">
    <source>
        <dbReference type="Pfam" id="PF10145"/>
    </source>
</evidence>
<name>A0AAJ5QK63_9GAMM</name>
<keyword evidence="3" id="KW-0812">Transmembrane</keyword>
<feature type="transmembrane region" description="Helical" evidence="3">
    <location>
        <begin position="560"/>
        <end position="578"/>
    </location>
</feature>
<feature type="transmembrane region" description="Helical" evidence="3">
    <location>
        <begin position="584"/>
        <end position="610"/>
    </location>
</feature>
<feature type="transmembrane region" description="Helical" evidence="3">
    <location>
        <begin position="532"/>
        <end position="553"/>
    </location>
</feature>
<keyword evidence="1" id="KW-1188">Viral release from host cell</keyword>
<accession>A0AAJ5QK63</accession>
<organism evidence="5 6">
    <name type="scientific">Pantoea piersonii</name>
    <dbReference type="NCBI Taxonomy" id="2364647"/>
    <lineage>
        <taxon>Bacteria</taxon>
        <taxon>Pseudomonadati</taxon>
        <taxon>Pseudomonadota</taxon>
        <taxon>Gammaproteobacteria</taxon>
        <taxon>Enterobacterales</taxon>
        <taxon>Erwiniaceae</taxon>
        <taxon>Pantoea</taxon>
    </lineage>
</organism>
<dbReference type="RefSeq" id="WP_269949835.1">
    <property type="nucleotide sequence ID" value="NZ_CP104758.1"/>
</dbReference>
<dbReference type="KEGG" id="kpie:N5580_02480"/>
<proteinExistence type="predicted"/>
<gene>
    <name evidence="5" type="ORF">N5580_02480</name>
</gene>
<dbReference type="AlphaFoldDB" id="A0AAJ5QK63"/>
<evidence type="ECO:0000256" key="1">
    <source>
        <dbReference type="ARBA" id="ARBA00022612"/>
    </source>
</evidence>
<dbReference type="EMBL" id="CP104758">
    <property type="protein sequence ID" value="WBG91450.1"/>
    <property type="molecule type" value="Genomic_DNA"/>
</dbReference>
<keyword evidence="2" id="KW-0175">Coiled coil</keyword>
<keyword evidence="3" id="KW-1133">Transmembrane helix</keyword>
<keyword evidence="6" id="KW-1185">Reference proteome</keyword>
<protein>
    <submittedName>
        <fullName evidence="5">Phage tail tape measure protein</fullName>
    </submittedName>
</protein>
<sequence length="820" mass="85238">MSEDLKLQALLKAVNQALRPLQSLQNETQKVTDTITETRQSLAALQAQSAKIDSFRATSRQLSDTQQKLKEAKAETASLALAMRSSSQPADEQSRALEKARQRSVALQSQAQSLRLSVQQQRESLNSAGIATRSLSSEQLRLKAATAQTSLNLNGQQQRLQQLSQQQARHNQVTERYRAGQALAGKIRSAGAAGLGMAKTGFTAGAALLRPGYELARTEAALQAKTGLQKGSPQAAALDKQARSVSVQTGIPAQDVAQTQLDIARAGGSVDDITAATPVALNMAQVNSHSAEDNAGLLMETKAAFGLDSGDIAHLGDVLNATLDQTGMKFEELSSALSSVAPVAKSAGVGVEQTSAILGVLAKNHITGAAAGEEAGAVMTRLQMPGAQRTIAALGVQTRDENGDTRQILPLLKDIQAAFARKGMGAAQQADVLKNIFGEKAASSASLLAQGASSGELETLTTSVQQSDGGTARMAQAQQDNLGGDMQKLDASKAAIGVDLYAPLDGTLRTLTQDATQFLQTVDQWLQDNPTLASGIATAAAVALTFVGALGAIGMAVWPVVSGVGAIMAGVEILGGLFTGVGGAIVTAIGAISLPVVGVVAAIVGGALLIRRYWEPISTFISGVAQGFSDAMGPISAAFTPLQPVFNWITDKVKSVWSAFTQLLEPVKSTQEQLTAAGNMGKSFGNMLAEALKVPGHALDQLMSGIDWVLNKLGIASSKGKELKAELPPGETVAPDGTAIAADGLQKSLPVSGVPYRPVVTPAAGGGAVQQNSYTSNITVNTQSSMDGNEIGRIVQQQMDQHRIEQQNRQRSAMTGGLYS</sequence>
<evidence type="ECO:0000256" key="2">
    <source>
        <dbReference type="SAM" id="Coils"/>
    </source>
</evidence>
<evidence type="ECO:0000313" key="5">
    <source>
        <dbReference type="EMBL" id="WBG91450.1"/>
    </source>
</evidence>
<feature type="coiled-coil region" evidence="2">
    <location>
        <begin position="55"/>
        <end position="117"/>
    </location>
</feature>
<reference evidence="5 6" key="1">
    <citation type="journal article" date="2022" name="J Glob Antimicrob Resist">
        <title>First complete genome of a multidrug resistant strain of the novel human pathogen Kalamiella piersonii (GABEKP28) identified in human saliva.</title>
        <authorList>
            <person name="McDonagh F."/>
            <person name="Singh N.K."/>
            <person name="Venkateswaran K."/>
            <person name="Lonappan A.M."/>
            <person name="Hallahan B."/>
            <person name="Tuohy A."/>
            <person name="Burke L."/>
            <person name="Kovarova A."/>
            <person name="Miliotis G."/>
        </authorList>
    </citation>
    <scope>NUCLEOTIDE SEQUENCE [LARGE SCALE GENOMIC DNA]</scope>
    <source>
        <strain evidence="5 6">GABEKP28</strain>
    </source>
</reference>
<dbReference type="PANTHER" id="PTHR37813">
    <property type="entry name" value="FELS-2 PROPHAGE PROTEIN"/>
    <property type="match status" value="1"/>
</dbReference>
<evidence type="ECO:0000256" key="3">
    <source>
        <dbReference type="SAM" id="Phobius"/>
    </source>
</evidence>
<dbReference type="PANTHER" id="PTHR37813:SF1">
    <property type="entry name" value="FELS-2 PROPHAGE PROTEIN"/>
    <property type="match status" value="1"/>
</dbReference>
<feature type="domain" description="Phage tail tape measure protein" evidence="4">
    <location>
        <begin position="240"/>
        <end position="438"/>
    </location>
</feature>
<evidence type="ECO:0000313" key="6">
    <source>
        <dbReference type="Proteomes" id="UP001211544"/>
    </source>
</evidence>
<keyword evidence="3" id="KW-0472">Membrane</keyword>
<dbReference type="Pfam" id="PF10145">
    <property type="entry name" value="PhageMin_Tail"/>
    <property type="match status" value="1"/>
</dbReference>
<dbReference type="NCBIfam" id="TIGR01760">
    <property type="entry name" value="tape_meas_TP901"/>
    <property type="match status" value="1"/>
</dbReference>
<dbReference type="Proteomes" id="UP001211544">
    <property type="component" value="Chromosome"/>
</dbReference>
<dbReference type="InterPro" id="IPR010090">
    <property type="entry name" value="Phage_tape_meas"/>
</dbReference>